<reference evidence="3" key="1">
    <citation type="journal article" date="2023" name="Science">
        <title>Genome structures resolve the early diversification of teleost fishes.</title>
        <authorList>
            <person name="Parey E."/>
            <person name="Louis A."/>
            <person name="Montfort J."/>
            <person name="Bouchez O."/>
            <person name="Roques C."/>
            <person name="Iampietro C."/>
            <person name="Lluch J."/>
            <person name="Castinel A."/>
            <person name="Donnadieu C."/>
            <person name="Desvignes T."/>
            <person name="Floi Bucao C."/>
            <person name="Jouanno E."/>
            <person name="Wen M."/>
            <person name="Mejri S."/>
            <person name="Dirks R."/>
            <person name="Jansen H."/>
            <person name="Henkel C."/>
            <person name="Chen W.J."/>
            <person name="Zahm M."/>
            <person name="Cabau C."/>
            <person name="Klopp C."/>
            <person name="Thompson A.W."/>
            <person name="Robinson-Rechavi M."/>
            <person name="Braasch I."/>
            <person name="Lecointre G."/>
            <person name="Bobe J."/>
            <person name="Postlethwait J.H."/>
            <person name="Berthelot C."/>
            <person name="Roest Crollius H."/>
            <person name="Guiguen Y."/>
        </authorList>
    </citation>
    <scope>NUCLEOTIDE SEQUENCE</scope>
    <source>
        <strain evidence="3">WJC10195</strain>
    </source>
</reference>
<evidence type="ECO:0000313" key="4">
    <source>
        <dbReference type="Proteomes" id="UP001152622"/>
    </source>
</evidence>
<dbReference type="InterPro" id="IPR029071">
    <property type="entry name" value="Ubiquitin-like_domsf"/>
</dbReference>
<evidence type="ECO:0000313" key="3">
    <source>
        <dbReference type="EMBL" id="KAJ8382144.1"/>
    </source>
</evidence>
<dbReference type="EMBL" id="JAINUF010000001">
    <property type="protein sequence ID" value="KAJ8382144.1"/>
    <property type="molecule type" value="Genomic_DNA"/>
</dbReference>
<sequence>MDQLISMGLLTQQNGQSVTAGGMEIAANQTPVQAQLPEGTSNCQPPFSEYPLQPTHRSGSEAGSETEIGTSADTMSPMATVDPLENLKDVERINIWVKSQGKSVEIDVFPLERVSVLLQDSCQKMEKDPLKMMLIYKGEKMDEMKTVQEYRLRGGVSVQLVRCA</sequence>
<feature type="region of interest" description="Disordered" evidence="1">
    <location>
        <begin position="51"/>
        <end position="78"/>
    </location>
</feature>
<comment type="caution">
    <text evidence="3">The sequence shown here is derived from an EMBL/GenBank/DDBJ whole genome shotgun (WGS) entry which is preliminary data.</text>
</comment>
<feature type="compositionally biased region" description="Polar residues" evidence="1">
    <location>
        <begin position="55"/>
        <end position="74"/>
    </location>
</feature>
<dbReference type="Gene3D" id="3.10.20.90">
    <property type="entry name" value="Phosphatidylinositol 3-kinase Catalytic Subunit, Chain A, domain 1"/>
    <property type="match status" value="1"/>
</dbReference>
<gene>
    <name evidence="3" type="ORF">SKAU_G00029220</name>
</gene>
<dbReference type="SUPFAM" id="SSF54236">
    <property type="entry name" value="Ubiquitin-like"/>
    <property type="match status" value="1"/>
</dbReference>
<evidence type="ECO:0000256" key="1">
    <source>
        <dbReference type="SAM" id="MobiDB-lite"/>
    </source>
</evidence>
<dbReference type="OrthoDB" id="417450at2759"/>
<dbReference type="PROSITE" id="PS50053">
    <property type="entry name" value="UBIQUITIN_2"/>
    <property type="match status" value="1"/>
</dbReference>
<accession>A0A9Q1GDG3</accession>
<name>A0A9Q1GDG3_SYNKA</name>
<proteinExistence type="predicted"/>
<dbReference type="Pfam" id="PF00240">
    <property type="entry name" value="ubiquitin"/>
    <property type="match status" value="1"/>
</dbReference>
<organism evidence="3 4">
    <name type="scientific">Synaphobranchus kaupii</name>
    <name type="common">Kaup's arrowtooth eel</name>
    <dbReference type="NCBI Taxonomy" id="118154"/>
    <lineage>
        <taxon>Eukaryota</taxon>
        <taxon>Metazoa</taxon>
        <taxon>Chordata</taxon>
        <taxon>Craniata</taxon>
        <taxon>Vertebrata</taxon>
        <taxon>Euteleostomi</taxon>
        <taxon>Actinopterygii</taxon>
        <taxon>Neopterygii</taxon>
        <taxon>Teleostei</taxon>
        <taxon>Anguilliformes</taxon>
        <taxon>Synaphobranchidae</taxon>
        <taxon>Synaphobranchus</taxon>
    </lineage>
</organism>
<feature type="domain" description="Ubiquitin-like" evidence="2">
    <location>
        <begin position="93"/>
        <end position="161"/>
    </location>
</feature>
<dbReference type="Proteomes" id="UP001152622">
    <property type="component" value="Chromosome 1"/>
</dbReference>
<dbReference type="InterPro" id="IPR000626">
    <property type="entry name" value="Ubiquitin-like_dom"/>
</dbReference>
<dbReference type="AlphaFoldDB" id="A0A9Q1GDG3"/>
<evidence type="ECO:0000259" key="2">
    <source>
        <dbReference type="PROSITE" id="PS50053"/>
    </source>
</evidence>
<keyword evidence="4" id="KW-1185">Reference proteome</keyword>
<protein>
    <recommendedName>
        <fullName evidence="2">Ubiquitin-like domain-containing protein</fullName>
    </recommendedName>
</protein>